<evidence type="ECO:0000259" key="13">
    <source>
        <dbReference type="PROSITE" id="PS50885"/>
    </source>
</evidence>
<dbReference type="Pfam" id="PF00672">
    <property type="entry name" value="HAMP"/>
    <property type="match status" value="1"/>
</dbReference>
<evidence type="ECO:0000256" key="6">
    <source>
        <dbReference type="ARBA" id="ARBA00022692"/>
    </source>
</evidence>
<dbReference type="Gene3D" id="1.10.287.130">
    <property type="match status" value="1"/>
</dbReference>
<dbReference type="InterPro" id="IPR003594">
    <property type="entry name" value="HATPase_dom"/>
</dbReference>
<dbReference type="PANTHER" id="PTHR45436:SF8">
    <property type="entry name" value="HISTIDINE KINASE"/>
    <property type="match status" value="1"/>
</dbReference>
<dbReference type="AlphaFoldDB" id="A0A494TMU1"/>
<dbReference type="InterPro" id="IPR050428">
    <property type="entry name" value="TCS_sensor_his_kinase"/>
</dbReference>
<dbReference type="CDD" id="cd06225">
    <property type="entry name" value="HAMP"/>
    <property type="match status" value="1"/>
</dbReference>
<keyword evidence="6 11" id="KW-0812">Transmembrane</keyword>
<feature type="domain" description="HAMP" evidence="13">
    <location>
        <begin position="179"/>
        <end position="232"/>
    </location>
</feature>
<dbReference type="Pfam" id="PF02518">
    <property type="entry name" value="HATPase_c"/>
    <property type="match status" value="1"/>
</dbReference>
<dbReference type="GO" id="GO:0005886">
    <property type="term" value="C:plasma membrane"/>
    <property type="evidence" value="ECO:0007669"/>
    <property type="project" value="TreeGrafter"/>
</dbReference>
<keyword evidence="15" id="KW-1185">Reference proteome</keyword>
<evidence type="ECO:0000313" key="15">
    <source>
        <dbReference type="Proteomes" id="UP000276254"/>
    </source>
</evidence>
<dbReference type="InterPro" id="IPR036097">
    <property type="entry name" value="HisK_dim/P_sf"/>
</dbReference>
<keyword evidence="8 11" id="KW-1133">Transmembrane helix</keyword>
<dbReference type="CDD" id="cd00075">
    <property type="entry name" value="HATPase"/>
    <property type="match status" value="1"/>
</dbReference>
<dbReference type="EMBL" id="CP032829">
    <property type="protein sequence ID" value="AYJ87161.1"/>
    <property type="molecule type" value="Genomic_DNA"/>
</dbReference>
<dbReference type="SMART" id="SM00388">
    <property type="entry name" value="HisKA"/>
    <property type="match status" value="1"/>
</dbReference>
<evidence type="ECO:0000256" key="10">
    <source>
        <dbReference type="ARBA" id="ARBA00023136"/>
    </source>
</evidence>
<name>A0A494TMU1_SPHPE</name>
<dbReference type="GO" id="GO:0000155">
    <property type="term" value="F:phosphorelay sensor kinase activity"/>
    <property type="evidence" value="ECO:0007669"/>
    <property type="project" value="InterPro"/>
</dbReference>
<evidence type="ECO:0000256" key="8">
    <source>
        <dbReference type="ARBA" id="ARBA00022989"/>
    </source>
</evidence>
<sequence>MKPLRLPTTARIALLSILLALATNFALLGFIRVATQDDAMAIMRQRVSSDADVLRDTAASDNLPALGAAILDAVRDDPHVFTGLLDRDGRVIVGNISRDQLPARLGSVDFKTIDVLRSPRGYVVSVGYTMRPGPHGEWIVVGREFDQHLELQDTLERSLLLALLLSIGMGIVSGALIARYVGSRVETIARVVDEVGAGDLTLRARVGPSGDAFDQLSSRINSMLDRLGLLMSELRMLTDTLAHDLRSPVGRLRARIEAALTVTDETQRDQLLGGVLNEADNLTRMLTTVLEIGRSEAQTARSQFVDLDPAALIAELGEMYEPLAEEKGVVLSVDAAPLKLVSAHRQLLAQALSNLVDNALYYGAGAAVTLSARDAGGDVRLTVADNGPGIAEADMTEARRRFGRLDASRGKPGAGLGLSLAEAVAHLHGGRLELADNGPGLAATLILPR</sequence>
<feature type="transmembrane region" description="Helical" evidence="11">
    <location>
        <begin position="12"/>
        <end position="34"/>
    </location>
</feature>
<dbReference type="Gene3D" id="3.30.565.10">
    <property type="entry name" value="Histidine kinase-like ATPase, C-terminal domain"/>
    <property type="match status" value="1"/>
</dbReference>
<evidence type="ECO:0000259" key="12">
    <source>
        <dbReference type="PROSITE" id="PS50109"/>
    </source>
</evidence>
<dbReference type="InterPro" id="IPR036890">
    <property type="entry name" value="HATPase_C_sf"/>
</dbReference>
<dbReference type="InterPro" id="IPR004358">
    <property type="entry name" value="Sig_transdc_His_kin-like_C"/>
</dbReference>
<evidence type="ECO:0000256" key="7">
    <source>
        <dbReference type="ARBA" id="ARBA00022777"/>
    </source>
</evidence>
<dbReference type="SUPFAM" id="SSF47384">
    <property type="entry name" value="Homodimeric domain of signal transducing histidine kinase"/>
    <property type="match status" value="1"/>
</dbReference>
<evidence type="ECO:0000256" key="2">
    <source>
        <dbReference type="ARBA" id="ARBA00004370"/>
    </source>
</evidence>
<dbReference type="SMART" id="SM00387">
    <property type="entry name" value="HATPase_c"/>
    <property type="match status" value="1"/>
</dbReference>
<evidence type="ECO:0000256" key="9">
    <source>
        <dbReference type="ARBA" id="ARBA00023012"/>
    </source>
</evidence>
<reference evidence="14 15" key="1">
    <citation type="submission" date="2018-09" db="EMBL/GenBank/DDBJ databases">
        <title>Sphingomonas peninsula sp. nov., isolated from fildes peninsula, Antarctic soil.</title>
        <authorList>
            <person name="Yingchao G."/>
        </authorList>
    </citation>
    <scope>NUCLEOTIDE SEQUENCE [LARGE SCALE GENOMIC DNA]</scope>
    <source>
        <strain evidence="14 15">YZ-8</strain>
    </source>
</reference>
<dbReference type="InterPro" id="IPR003661">
    <property type="entry name" value="HisK_dim/P_dom"/>
</dbReference>
<gene>
    <name evidence="14" type="ORF">D3Y57_16030</name>
</gene>
<evidence type="ECO:0000256" key="5">
    <source>
        <dbReference type="ARBA" id="ARBA00022679"/>
    </source>
</evidence>
<dbReference type="SMART" id="SM00304">
    <property type="entry name" value="HAMP"/>
    <property type="match status" value="1"/>
</dbReference>
<dbReference type="InterPro" id="IPR005467">
    <property type="entry name" value="His_kinase_dom"/>
</dbReference>
<dbReference type="PROSITE" id="PS50885">
    <property type="entry name" value="HAMP"/>
    <property type="match status" value="1"/>
</dbReference>
<dbReference type="PANTHER" id="PTHR45436">
    <property type="entry name" value="SENSOR HISTIDINE KINASE YKOH"/>
    <property type="match status" value="1"/>
</dbReference>
<dbReference type="PROSITE" id="PS50109">
    <property type="entry name" value="HIS_KIN"/>
    <property type="match status" value="1"/>
</dbReference>
<dbReference type="SUPFAM" id="SSF55874">
    <property type="entry name" value="ATPase domain of HSP90 chaperone/DNA topoisomerase II/histidine kinase"/>
    <property type="match status" value="1"/>
</dbReference>
<organism evidence="14 15">
    <name type="scientific">Sphingomonas paeninsulae</name>
    <dbReference type="NCBI Taxonomy" id="2319844"/>
    <lineage>
        <taxon>Bacteria</taxon>
        <taxon>Pseudomonadati</taxon>
        <taxon>Pseudomonadota</taxon>
        <taxon>Alphaproteobacteria</taxon>
        <taxon>Sphingomonadales</taxon>
        <taxon>Sphingomonadaceae</taxon>
        <taxon>Sphingomonas</taxon>
    </lineage>
</organism>
<comment type="catalytic activity">
    <reaction evidence="1">
        <text>ATP + protein L-histidine = ADP + protein N-phospho-L-histidine.</text>
        <dbReference type="EC" id="2.7.13.3"/>
    </reaction>
</comment>
<dbReference type="InterPro" id="IPR003660">
    <property type="entry name" value="HAMP_dom"/>
</dbReference>
<dbReference type="PRINTS" id="PR00344">
    <property type="entry name" value="BCTRLSENSOR"/>
</dbReference>
<dbReference type="RefSeq" id="WP_121154178.1">
    <property type="nucleotide sequence ID" value="NZ_CP032829.1"/>
</dbReference>
<keyword evidence="7 14" id="KW-0418">Kinase</keyword>
<evidence type="ECO:0000256" key="11">
    <source>
        <dbReference type="SAM" id="Phobius"/>
    </source>
</evidence>
<keyword evidence="9" id="KW-0902">Two-component regulatory system</keyword>
<evidence type="ECO:0000256" key="1">
    <source>
        <dbReference type="ARBA" id="ARBA00000085"/>
    </source>
</evidence>
<evidence type="ECO:0000256" key="3">
    <source>
        <dbReference type="ARBA" id="ARBA00012438"/>
    </source>
</evidence>
<keyword evidence="4" id="KW-0597">Phosphoprotein</keyword>
<evidence type="ECO:0000313" key="14">
    <source>
        <dbReference type="EMBL" id="AYJ87161.1"/>
    </source>
</evidence>
<dbReference type="KEGG" id="spha:D3Y57_16030"/>
<feature type="domain" description="Histidine kinase" evidence="12">
    <location>
        <begin position="240"/>
        <end position="449"/>
    </location>
</feature>
<dbReference type="EC" id="2.7.13.3" evidence="3"/>
<protein>
    <recommendedName>
        <fullName evidence="3">histidine kinase</fullName>
        <ecNumber evidence="3">2.7.13.3</ecNumber>
    </recommendedName>
</protein>
<evidence type="ECO:0000256" key="4">
    <source>
        <dbReference type="ARBA" id="ARBA00022553"/>
    </source>
</evidence>
<dbReference type="OrthoDB" id="9815202at2"/>
<keyword evidence="5" id="KW-0808">Transferase</keyword>
<dbReference type="CDD" id="cd00082">
    <property type="entry name" value="HisKA"/>
    <property type="match status" value="1"/>
</dbReference>
<accession>A0A494TMU1</accession>
<keyword evidence="10 11" id="KW-0472">Membrane</keyword>
<dbReference type="Proteomes" id="UP000276254">
    <property type="component" value="Chromosome"/>
</dbReference>
<comment type="subcellular location">
    <subcellularLocation>
        <location evidence="2">Membrane</location>
    </subcellularLocation>
</comment>
<proteinExistence type="predicted"/>
<feature type="transmembrane region" description="Helical" evidence="11">
    <location>
        <begin position="159"/>
        <end position="181"/>
    </location>
</feature>